<accession>A0A0B7BSW4</accession>
<dbReference type="AlphaFoldDB" id="A0A0B7BSW4"/>
<organism evidence="1">
    <name type="scientific">Arion vulgaris</name>
    <dbReference type="NCBI Taxonomy" id="1028688"/>
    <lineage>
        <taxon>Eukaryota</taxon>
        <taxon>Metazoa</taxon>
        <taxon>Spiralia</taxon>
        <taxon>Lophotrochozoa</taxon>
        <taxon>Mollusca</taxon>
        <taxon>Gastropoda</taxon>
        <taxon>Heterobranchia</taxon>
        <taxon>Euthyneura</taxon>
        <taxon>Panpulmonata</taxon>
        <taxon>Eupulmonata</taxon>
        <taxon>Stylommatophora</taxon>
        <taxon>Helicina</taxon>
        <taxon>Arionoidea</taxon>
        <taxon>Arionidae</taxon>
        <taxon>Arion</taxon>
    </lineage>
</organism>
<proteinExistence type="predicted"/>
<name>A0A0B7BSW4_9EUPU</name>
<dbReference type="EMBL" id="HACG01048400">
    <property type="protein sequence ID" value="CEK95265.1"/>
    <property type="molecule type" value="Transcribed_RNA"/>
</dbReference>
<protein>
    <submittedName>
        <fullName evidence="1">Uncharacterized protein</fullName>
    </submittedName>
</protein>
<evidence type="ECO:0000313" key="1">
    <source>
        <dbReference type="EMBL" id="CEK95265.1"/>
    </source>
</evidence>
<reference evidence="1" key="1">
    <citation type="submission" date="2014-12" db="EMBL/GenBank/DDBJ databases">
        <title>Insight into the proteome of Arion vulgaris.</title>
        <authorList>
            <person name="Aradska J."/>
            <person name="Bulat T."/>
            <person name="Smidak R."/>
            <person name="Sarate P."/>
            <person name="Gangsoo J."/>
            <person name="Sialana F."/>
            <person name="Bilban M."/>
            <person name="Lubec G."/>
        </authorList>
    </citation>
    <scope>NUCLEOTIDE SEQUENCE</scope>
    <source>
        <tissue evidence="1">Skin</tissue>
    </source>
</reference>
<sequence length="66" mass="7398">MHGTSNFIISEIIDNRKHPARLSPTESTAERTLTGQQRQIIIAKLFGSLDELTNTTTYIQRTGLIV</sequence>
<gene>
    <name evidence="1" type="primary">ORF206161</name>
</gene>